<keyword evidence="1" id="KW-0732">Signal</keyword>
<name>A0ABU1X0K2_SPHXE</name>
<gene>
    <name evidence="3" type="ORF">J2W40_001639</name>
</gene>
<sequence length="398" mass="44066">MRRLVLAPLLAFTIAVLPACGSEQAKPPASRQDVSGREIPMRFAKTFRVVEREGYRVIDLKASVVSWGGNAVGEEQFQRLVLVPRDAPAPTLTGDLAGATLIRTPVLRIASNTGYHEAMTKVLGINNRLVAVGGVKSYDDDLRARVRRGQVRQIGYGWHSPPELDALIAAKPDVLLMSMGDMDNIGAKPRIEALGIPVVPIFLDNEADYMGRVDYVRLIGMLTGKEREADAFVAMVTKNVEALKAKAAAQPTRSVLSAWFSGGDRWMPTIRNADAKLLRDANARNPFEATDDPRKDSFNRVSTEELIARGKDADCWIMRDSHSAPFKDVATLRRFKAYRDGCLFAADGMTKPPADAYDYYEMAVIRPDLVLGDLARMLHPALRDAPFLYIRPDRQVTR</sequence>
<feature type="signal peptide" evidence="1">
    <location>
        <begin position="1"/>
        <end position="25"/>
    </location>
</feature>
<keyword evidence="4" id="KW-1185">Reference proteome</keyword>
<organism evidence="3 4">
    <name type="scientific">Sphingobium xenophagum</name>
    <dbReference type="NCBI Taxonomy" id="121428"/>
    <lineage>
        <taxon>Bacteria</taxon>
        <taxon>Pseudomonadati</taxon>
        <taxon>Pseudomonadota</taxon>
        <taxon>Alphaproteobacteria</taxon>
        <taxon>Sphingomonadales</taxon>
        <taxon>Sphingomonadaceae</taxon>
        <taxon>Sphingobium</taxon>
    </lineage>
</organism>
<dbReference type="EMBL" id="JAVDWV010000006">
    <property type="protein sequence ID" value="MDR7154824.1"/>
    <property type="molecule type" value="Genomic_DNA"/>
</dbReference>
<comment type="caution">
    <text evidence="3">The sequence shown here is derived from an EMBL/GenBank/DDBJ whole genome shotgun (WGS) entry which is preliminary data.</text>
</comment>
<dbReference type="SUPFAM" id="SSF53807">
    <property type="entry name" value="Helical backbone' metal receptor"/>
    <property type="match status" value="1"/>
</dbReference>
<dbReference type="PANTHER" id="PTHR30535:SF34">
    <property type="entry name" value="MOLYBDATE-BINDING PROTEIN MOLA"/>
    <property type="match status" value="1"/>
</dbReference>
<dbReference type="Gene3D" id="3.40.50.1980">
    <property type="entry name" value="Nitrogenase molybdenum iron protein domain"/>
    <property type="match status" value="2"/>
</dbReference>
<evidence type="ECO:0000313" key="3">
    <source>
        <dbReference type="EMBL" id="MDR7154824.1"/>
    </source>
</evidence>
<proteinExistence type="predicted"/>
<dbReference type="InterPro" id="IPR050902">
    <property type="entry name" value="ABC_Transporter_SBP"/>
</dbReference>
<evidence type="ECO:0000256" key="1">
    <source>
        <dbReference type="SAM" id="SignalP"/>
    </source>
</evidence>
<dbReference type="PANTHER" id="PTHR30535">
    <property type="entry name" value="VITAMIN B12-BINDING PROTEIN"/>
    <property type="match status" value="1"/>
</dbReference>
<evidence type="ECO:0000259" key="2">
    <source>
        <dbReference type="PROSITE" id="PS50983"/>
    </source>
</evidence>
<reference evidence="3 4" key="1">
    <citation type="submission" date="2023-07" db="EMBL/GenBank/DDBJ databases">
        <title>Sorghum-associated microbial communities from plants grown in Nebraska, USA.</title>
        <authorList>
            <person name="Schachtman D."/>
        </authorList>
    </citation>
    <scope>NUCLEOTIDE SEQUENCE [LARGE SCALE GENOMIC DNA]</scope>
    <source>
        <strain evidence="3 4">4256</strain>
    </source>
</reference>
<dbReference type="CDD" id="cd00636">
    <property type="entry name" value="TroA-like"/>
    <property type="match status" value="1"/>
</dbReference>
<dbReference type="InterPro" id="IPR002491">
    <property type="entry name" value="ABC_transptr_periplasmic_BD"/>
</dbReference>
<dbReference type="RefSeq" id="WP_310223436.1">
    <property type="nucleotide sequence ID" value="NZ_JAVDWV010000006.1"/>
</dbReference>
<protein>
    <submittedName>
        <fullName evidence="3">Iron complex transport system substrate-binding protein</fullName>
    </submittedName>
</protein>
<dbReference type="Pfam" id="PF01497">
    <property type="entry name" value="Peripla_BP_2"/>
    <property type="match status" value="1"/>
</dbReference>
<evidence type="ECO:0000313" key="4">
    <source>
        <dbReference type="Proteomes" id="UP001267638"/>
    </source>
</evidence>
<dbReference type="PROSITE" id="PS50983">
    <property type="entry name" value="FE_B12_PBP"/>
    <property type="match status" value="1"/>
</dbReference>
<accession>A0ABU1X0K2</accession>
<feature type="chain" id="PRO_5045371184" evidence="1">
    <location>
        <begin position="26"/>
        <end position="398"/>
    </location>
</feature>
<dbReference type="Proteomes" id="UP001267638">
    <property type="component" value="Unassembled WGS sequence"/>
</dbReference>
<feature type="domain" description="Fe/B12 periplasmic-binding" evidence="2">
    <location>
        <begin position="108"/>
        <end position="382"/>
    </location>
</feature>